<keyword evidence="10" id="KW-1185">Reference proteome</keyword>
<name>A0A9W5TA52_BABOV</name>
<dbReference type="CDD" id="cd00268">
    <property type="entry name" value="DEADc"/>
    <property type="match status" value="1"/>
</dbReference>
<evidence type="ECO:0000256" key="2">
    <source>
        <dbReference type="ARBA" id="ARBA00022741"/>
    </source>
</evidence>
<proteinExistence type="predicted"/>
<evidence type="ECO:0000256" key="3">
    <source>
        <dbReference type="ARBA" id="ARBA00022801"/>
    </source>
</evidence>
<organism evidence="9 10">
    <name type="scientific">Babesia ovis</name>
    <dbReference type="NCBI Taxonomy" id="5869"/>
    <lineage>
        <taxon>Eukaryota</taxon>
        <taxon>Sar</taxon>
        <taxon>Alveolata</taxon>
        <taxon>Apicomplexa</taxon>
        <taxon>Aconoidasida</taxon>
        <taxon>Piroplasmida</taxon>
        <taxon>Babesiidae</taxon>
        <taxon>Babesia</taxon>
    </lineage>
</organism>
<keyword evidence="2" id="KW-0547">Nucleotide-binding</keyword>
<comment type="caution">
    <text evidence="9">The sequence shown here is derived from an EMBL/GenBank/DDBJ whole genome shotgun (WGS) entry which is preliminary data.</text>
</comment>
<dbReference type="InterPro" id="IPR011545">
    <property type="entry name" value="DEAD/DEAH_box_helicase_dom"/>
</dbReference>
<evidence type="ECO:0000259" key="7">
    <source>
        <dbReference type="PROSITE" id="PS51192"/>
    </source>
</evidence>
<dbReference type="GO" id="GO:0003676">
    <property type="term" value="F:nucleic acid binding"/>
    <property type="evidence" value="ECO:0007669"/>
    <property type="project" value="InterPro"/>
</dbReference>
<dbReference type="PANTHER" id="PTHR47958">
    <property type="entry name" value="ATP-DEPENDENT RNA HELICASE DBP3"/>
    <property type="match status" value="1"/>
</dbReference>
<gene>
    <name evidence="9" type="ORF">BaOVIS_013000</name>
</gene>
<evidence type="ECO:0000256" key="1">
    <source>
        <dbReference type="ARBA" id="ARBA00012552"/>
    </source>
</evidence>
<evidence type="ECO:0000313" key="9">
    <source>
        <dbReference type="EMBL" id="GFE53896.1"/>
    </source>
</evidence>
<feature type="domain" description="Helicase ATP-binding" evidence="7">
    <location>
        <begin position="89"/>
        <end position="252"/>
    </location>
</feature>
<evidence type="ECO:0000256" key="4">
    <source>
        <dbReference type="ARBA" id="ARBA00022806"/>
    </source>
</evidence>
<dbReference type="Pfam" id="PF00270">
    <property type="entry name" value="DEAD"/>
    <property type="match status" value="1"/>
</dbReference>
<dbReference type="GO" id="GO:0005524">
    <property type="term" value="F:ATP binding"/>
    <property type="evidence" value="ECO:0007669"/>
    <property type="project" value="UniProtKB-KW"/>
</dbReference>
<protein>
    <recommendedName>
        <fullName evidence="1">RNA helicase</fullName>
        <ecNumber evidence="1">3.6.4.13</ecNumber>
    </recommendedName>
</protein>
<dbReference type="SUPFAM" id="SSF52540">
    <property type="entry name" value="P-loop containing nucleoside triphosphate hydrolases"/>
    <property type="match status" value="1"/>
</dbReference>
<evidence type="ECO:0000313" key="10">
    <source>
        <dbReference type="Proteomes" id="UP001057455"/>
    </source>
</evidence>
<reference evidence="9" key="1">
    <citation type="submission" date="2019-12" db="EMBL/GenBank/DDBJ databases">
        <title>Genome sequence of Babesia ovis.</title>
        <authorList>
            <person name="Yamagishi J."/>
            <person name="Sevinc F."/>
            <person name="Xuan X."/>
        </authorList>
    </citation>
    <scope>NUCLEOTIDE SEQUENCE</scope>
    <source>
        <strain evidence="9">Selcuk</strain>
    </source>
</reference>
<feature type="domain" description="Helicase C-terminal" evidence="8">
    <location>
        <begin position="263"/>
        <end position="425"/>
    </location>
</feature>
<dbReference type="SMART" id="SM00487">
    <property type="entry name" value="DEXDc"/>
    <property type="match status" value="1"/>
</dbReference>
<dbReference type="PROSITE" id="PS51194">
    <property type="entry name" value="HELICASE_CTER"/>
    <property type="match status" value="1"/>
</dbReference>
<dbReference type="EC" id="3.6.4.13" evidence="1"/>
<sequence length="454" mass="50783">MDDLFAKLASFSGVRKTPLSQKNKEKVTFDQETAVTDSRGDAVGESTSLDSFADIATRYPKCSNLNWIVEALQSRLGLESPSPVQRSVIPIALDRKDVIAVAPTGSGKTLAYLVPLLLLHEKKGYIQSMILVPTVELVNQVKRELVYLIGNNDVGIMPLERGCTKFDVEICVSTPGTLYSLLKKHPKMLDKMENLVVDEADVLLEGGYAKHLDKILSKLKQVPKLCTMLFSSTMQPQVEELAASFIPSAVRVAVGQSTRACKNVRQELMCVTNENGKLSALRQIIRDGKVQLPCLVFLQSVERVKQLYSQMKEDNLLVERLTGRMSAEEREDLINRFRLSKIWVLLCTNILARGLDFRGIGTVVNYDMPLTEQEYINRIGRSGRGETSGSAITFFTLEDTKIMRHVIDIMQRCNQAVPEYLLRCGTKSVDVKRPPKRQTGGTSGSRRNKKRKQT</sequence>
<dbReference type="InterPro" id="IPR027417">
    <property type="entry name" value="P-loop_NTPase"/>
</dbReference>
<keyword evidence="4 9" id="KW-0347">Helicase</keyword>
<dbReference type="Proteomes" id="UP001057455">
    <property type="component" value="Unassembled WGS sequence"/>
</dbReference>
<accession>A0A9W5TA52</accession>
<dbReference type="InterPro" id="IPR044742">
    <property type="entry name" value="DEAD/DEAH_RhlB"/>
</dbReference>
<dbReference type="EMBL" id="BLIY01000008">
    <property type="protein sequence ID" value="GFE53896.1"/>
    <property type="molecule type" value="Genomic_DNA"/>
</dbReference>
<keyword evidence="3" id="KW-0378">Hydrolase</keyword>
<dbReference type="InterPro" id="IPR001650">
    <property type="entry name" value="Helicase_C-like"/>
</dbReference>
<dbReference type="OrthoDB" id="360161at2759"/>
<dbReference type="AlphaFoldDB" id="A0A9W5TA52"/>
<feature type="region of interest" description="Disordered" evidence="6">
    <location>
        <begin position="430"/>
        <end position="454"/>
    </location>
</feature>
<dbReference type="GO" id="GO:0003724">
    <property type="term" value="F:RNA helicase activity"/>
    <property type="evidence" value="ECO:0007669"/>
    <property type="project" value="UniProtKB-EC"/>
</dbReference>
<dbReference type="InterPro" id="IPR014001">
    <property type="entry name" value="Helicase_ATP-bd"/>
</dbReference>
<dbReference type="Gene3D" id="3.40.50.300">
    <property type="entry name" value="P-loop containing nucleotide triphosphate hydrolases"/>
    <property type="match status" value="2"/>
</dbReference>
<evidence type="ECO:0000256" key="6">
    <source>
        <dbReference type="SAM" id="MobiDB-lite"/>
    </source>
</evidence>
<dbReference type="PROSITE" id="PS51192">
    <property type="entry name" value="HELICASE_ATP_BIND_1"/>
    <property type="match status" value="1"/>
</dbReference>
<dbReference type="SMART" id="SM00490">
    <property type="entry name" value="HELICc"/>
    <property type="match status" value="1"/>
</dbReference>
<evidence type="ECO:0000256" key="5">
    <source>
        <dbReference type="ARBA" id="ARBA00022840"/>
    </source>
</evidence>
<evidence type="ECO:0000259" key="8">
    <source>
        <dbReference type="PROSITE" id="PS51194"/>
    </source>
</evidence>
<dbReference type="GO" id="GO:0016787">
    <property type="term" value="F:hydrolase activity"/>
    <property type="evidence" value="ECO:0007669"/>
    <property type="project" value="UniProtKB-KW"/>
</dbReference>
<dbReference type="Pfam" id="PF00271">
    <property type="entry name" value="Helicase_C"/>
    <property type="match status" value="1"/>
</dbReference>
<dbReference type="CDD" id="cd18787">
    <property type="entry name" value="SF2_C_DEAD"/>
    <property type="match status" value="1"/>
</dbReference>
<keyword evidence="5" id="KW-0067">ATP-binding</keyword>